<proteinExistence type="predicted"/>
<dbReference type="RefSeq" id="WP_341698376.1">
    <property type="nucleotide sequence ID" value="NZ_JBBYHR010000011.1"/>
</dbReference>
<dbReference type="Proteomes" id="UP001464555">
    <property type="component" value="Unassembled WGS sequence"/>
</dbReference>
<comment type="caution">
    <text evidence="1">The sequence shown here is derived from an EMBL/GenBank/DDBJ whole genome shotgun (WGS) entry which is preliminary data.</text>
</comment>
<gene>
    <name evidence="1" type="ORF">AAEO56_17545</name>
</gene>
<evidence type="ECO:0000313" key="1">
    <source>
        <dbReference type="EMBL" id="MEL1246082.1"/>
    </source>
</evidence>
<protein>
    <recommendedName>
        <fullName evidence="3">PepSY domain-containing protein</fullName>
    </recommendedName>
</protein>
<accession>A0ABU9I2N4</accession>
<name>A0ABU9I2N4_9FLAO</name>
<dbReference type="EMBL" id="JBBYHR010000011">
    <property type="protein sequence ID" value="MEL1246082.1"/>
    <property type="molecule type" value="Genomic_DNA"/>
</dbReference>
<reference evidence="1 2" key="1">
    <citation type="submission" date="2024-04" db="EMBL/GenBank/DDBJ databases">
        <title>Flavobacterium sp. DGU11 16S ribosomal RNA gene Genome sequencing and assembly.</title>
        <authorList>
            <person name="Park S."/>
        </authorList>
    </citation>
    <scope>NUCLEOTIDE SEQUENCE [LARGE SCALE GENOMIC DNA]</scope>
    <source>
        <strain evidence="1 2">DGU11</strain>
    </source>
</reference>
<evidence type="ECO:0008006" key="3">
    <source>
        <dbReference type="Google" id="ProtNLM"/>
    </source>
</evidence>
<sequence length="90" mass="10793">MIKKEKAREILKNYLDKHKIEYTRISDKVEFQEEEIPYGKYTDQVKKTYSLAYFYEGYQNEILIEIVIDAETGEMLFGLSPTSYLDFYPE</sequence>
<organism evidence="1 2">
    <name type="scientific">Flavobacterium arundinis</name>
    <dbReference type="NCBI Taxonomy" id="3139143"/>
    <lineage>
        <taxon>Bacteria</taxon>
        <taxon>Pseudomonadati</taxon>
        <taxon>Bacteroidota</taxon>
        <taxon>Flavobacteriia</taxon>
        <taxon>Flavobacteriales</taxon>
        <taxon>Flavobacteriaceae</taxon>
        <taxon>Flavobacterium</taxon>
    </lineage>
</organism>
<evidence type="ECO:0000313" key="2">
    <source>
        <dbReference type="Proteomes" id="UP001464555"/>
    </source>
</evidence>
<keyword evidence="2" id="KW-1185">Reference proteome</keyword>